<dbReference type="EMBL" id="BAAAQN010000046">
    <property type="protein sequence ID" value="GAA2049273.1"/>
    <property type="molecule type" value="Genomic_DNA"/>
</dbReference>
<dbReference type="Pfam" id="PF20732">
    <property type="entry name" value="NamZ_C"/>
    <property type="match status" value="1"/>
</dbReference>
<keyword evidence="5" id="KW-1185">Reference proteome</keyword>
<dbReference type="Pfam" id="PF07075">
    <property type="entry name" value="NamZ_N"/>
    <property type="match status" value="1"/>
</dbReference>
<evidence type="ECO:0000259" key="2">
    <source>
        <dbReference type="Pfam" id="PF07075"/>
    </source>
</evidence>
<dbReference type="PIRSF" id="PIRSF016719">
    <property type="entry name" value="UCP016719"/>
    <property type="match status" value="1"/>
</dbReference>
<feature type="domain" description="Peptidoglycan beta-N-acetylmuramidase NamZ N-terminal" evidence="2">
    <location>
        <begin position="26"/>
        <end position="239"/>
    </location>
</feature>
<feature type="domain" description="Peptidoglycan beta-N-acetylmuramidase NamZ C-terminal" evidence="3">
    <location>
        <begin position="243"/>
        <end position="393"/>
    </location>
</feature>
<dbReference type="InterPro" id="IPR048503">
    <property type="entry name" value="NamZ_C"/>
</dbReference>
<evidence type="ECO:0000259" key="3">
    <source>
        <dbReference type="Pfam" id="PF20732"/>
    </source>
</evidence>
<accession>A0ABP5GNC2</accession>
<dbReference type="PANTHER" id="PTHR42915:SF1">
    <property type="entry name" value="PEPTIDOGLYCAN BETA-N-ACETYLMURAMIDASE NAMZ"/>
    <property type="match status" value="1"/>
</dbReference>
<evidence type="ECO:0000256" key="1">
    <source>
        <dbReference type="SAM" id="MobiDB-lite"/>
    </source>
</evidence>
<dbReference type="InterPro" id="IPR008302">
    <property type="entry name" value="NamZ"/>
</dbReference>
<name>A0ABP5GNC2_9ACTN</name>
<evidence type="ECO:0000313" key="5">
    <source>
        <dbReference type="Proteomes" id="UP001500751"/>
    </source>
</evidence>
<dbReference type="PANTHER" id="PTHR42915">
    <property type="entry name" value="HYPOTHETICAL 460 KDA PROTEIN IN FEUA-SIGW INTERGENIC REGION [PRECURSOR]"/>
    <property type="match status" value="1"/>
</dbReference>
<dbReference type="Proteomes" id="UP001500751">
    <property type="component" value="Unassembled WGS sequence"/>
</dbReference>
<comment type="caution">
    <text evidence="4">The sequence shown here is derived from an EMBL/GenBank/DDBJ whole genome shotgun (WGS) entry which is preliminary data.</text>
</comment>
<feature type="region of interest" description="Disordered" evidence="1">
    <location>
        <begin position="1"/>
        <end position="22"/>
    </location>
</feature>
<evidence type="ECO:0000313" key="4">
    <source>
        <dbReference type="EMBL" id="GAA2049273.1"/>
    </source>
</evidence>
<dbReference type="RefSeq" id="WP_344669412.1">
    <property type="nucleotide sequence ID" value="NZ_BAAAQN010000046.1"/>
</dbReference>
<sequence length="399" mass="42311">MTRSGLERLINASSPTPTPFAGERLGLLTHPAAITSDGRHAAHALLDAKADLQALFGPEHGVLGTAQAGSSEAARTDSSSADSSAASNTDSSTGLPVYDTYQHTVDHLSGMLAESRIDVLAVDLQNTGARFFTYESSLHDALAAAALVGVRVCVLDRPNPIGGQVISGPILDETFASFVGRAPIPVRHGMTMGELAGFFAARLGVPAPEVIPLAGWDPARMFDATGLPWVPPSPNLPTAASTLLYPGTCFLEGTNVSVGRGTTTPFELIGAPWLDRSFAERLRAANLPGVVVREAYATPAFDLYAGEQICGAQVHVTDPDAHDPLALGATVLCALRDGWPERLAFRERHFDLLSGTDRFRTDLLRGATAREILAGWQRPARRFAAERAPFLLYPRDGGV</sequence>
<proteinExistence type="predicted"/>
<reference evidence="5" key="1">
    <citation type="journal article" date="2019" name="Int. J. Syst. Evol. Microbiol.">
        <title>The Global Catalogue of Microorganisms (GCM) 10K type strain sequencing project: providing services to taxonomists for standard genome sequencing and annotation.</title>
        <authorList>
            <consortium name="The Broad Institute Genomics Platform"/>
            <consortium name="The Broad Institute Genome Sequencing Center for Infectious Disease"/>
            <person name="Wu L."/>
            <person name="Ma J."/>
        </authorList>
    </citation>
    <scope>NUCLEOTIDE SEQUENCE [LARGE SCALE GENOMIC DNA]</scope>
    <source>
        <strain evidence="5">JCM 16014</strain>
    </source>
</reference>
<dbReference type="Gene3D" id="3.90.1150.140">
    <property type="match status" value="1"/>
</dbReference>
<gene>
    <name evidence="4" type="ORF">GCM10009839_63990</name>
</gene>
<feature type="region of interest" description="Disordered" evidence="1">
    <location>
        <begin position="66"/>
        <end position="93"/>
    </location>
</feature>
<feature type="compositionally biased region" description="Low complexity" evidence="1">
    <location>
        <begin position="70"/>
        <end position="93"/>
    </location>
</feature>
<dbReference type="InterPro" id="IPR048502">
    <property type="entry name" value="NamZ_N"/>
</dbReference>
<organism evidence="4 5">
    <name type="scientific">Catenulispora yoronensis</name>
    <dbReference type="NCBI Taxonomy" id="450799"/>
    <lineage>
        <taxon>Bacteria</taxon>
        <taxon>Bacillati</taxon>
        <taxon>Actinomycetota</taxon>
        <taxon>Actinomycetes</taxon>
        <taxon>Catenulisporales</taxon>
        <taxon>Catenulisporaceae</taxon>
        <taxon>Catenulispora</taxon>
    </lineage>
</organism>
<protein>
    <submittedName>
        <fullName evidence="4">DUF1343 domain-containing protein</fullName>
    </submittedName>
</protein>
<dbReference type="Gene3D" id="3.40.50.12170">
    <property type="entry name" value="Uncharacterised protein PF07075, DUF1343"/>
    <property type="match status" value="1"/>
</dbReference>